<sequence length="137" mass="15124">MRRRDHEITAFGNLQVEIIGTAVVIALRPLLPVAGQLALVDHRVDQAVIVDVLPDDETIGKFGRLALLLEMFLLVDLRVGDQRLLTEGDSRHGKQQDDIQNGEHQRFHGFPLLDKGSVAQCMSPKVCSGSRTTTCIT</sequence>
<proteinExistence type="predicted"/>
<gene>
    <name evidence="1" type="ordered locus">RL0113</name>
</gene>
<dbReference type="EMBL" id="AM236080">
    <property type="protein sequence ID" value="CAK05601.1"/>
    <property type="molecule type" value="Genomic_DNA"/>
</dbReference>
<accession>Q1MN51</accession>
<evidence type="ECO:0000313" key="2">
    <source>
        <dbReference type="Proteomes" id="UP000006575"/>
    </source>
</evidence>
<keyword evidence="2" id="KW-1185">Reference proteome</keyword>
<reference evidence="1 2" key="1">
    <citation type="journal article" date="2006" name="Genome Biol.">
        <title>The genome of Rhizobium leguminosarum has recognizable core and accessory components.</title>
        <authorList>
            <person name="Young J.W."/>
            <person name="Crossman L.C."/>
            <person name="Johnston A.W.B."/>
            <person name="Thomson N.R."/>
            <person name="Ghazoui Z.F."/>
            <person name="Hull K.H."/>
            <person name="Wexler M."/>
            <person name="Curson A.R.J."/>
            <person name="Todd J.D."/>
            <person name="Poole P.S."/>
            <person name="Mauchline T.H."/>
            <person name="East A.K."/>
            <person name="Quail M.A."/>
            <person name="Churcher C."/>
            <person name="Arrowsmith C."/>
            <person name="Cherevach A."/>
            <person name="Chillingworth T."/>
            <person name="Clarke K."/>
            <person name="Cronin A."/>
            <person name="Davis P."/>
            <person name="Fraser A."/>
            <person name="Hance Z."/>
            <person name="Hauser H."/>
            <person name="Jagels K."/>
            <person name="Moule S."/>
            <person name="Mungall K."/>
            <person name="Norbertczak H."/>
            <person name="Rabbinowitsch E."/>
            <person name="Sanders M."/>
            <person name="Simmonds M."/>
            <person name="Whitehead S."/>
            <person name="Parkhill J."/>
        </authorList>
    </citation>
    <scope>NUCLEOTIDE SEQUENCE [LARGE SCALE GENOMIC DNA]</scope>
    <source>
        <strain evidence="2">DSM 114642 / LMG 32736 / 3841</strain>
    </source>
</reference>
<dbReference type="EnsemblBacteria" id="CAK05601">
    <property type="protein sequence ID" value="CAK05601"/>
    <property type="gene ID" value="RL0113"/>
</dbReference>
<dbReference type="AlphaFoldDB" id="Q1MN51"/>
<dbReference type="eggNOG" id="ENOG50313B7">
    <property type="taxonomic scope" value="Bacteria"/>
</dbReference>
<evidence type="ECO:0000313" key="1">
    <source>
        <dbReference type="EMBL" id="CAK05601.1"/>
    </source>
</evidence>
<name>Q1MN51_RHIJ3</name>
<dbReference type="HOGENOM" id="CLU_1863572_0_0_5"/>
<organism evidence="1 2">
    <name type="scientific">Rhizobium johnstonii (strain DSM 114642 / LMG 32736 / 3841)</name>
    <name type="common">Rhizobium leguminosarum bv. viciae</name>
    <dbReference type="NCBI Taxonomy" id="216596"/>
    <lineage>
        <taxon>Bacteria</taxon>
        <taxon>Pseudomonadati</taxon>
        <taxon>Pseudomonadota</taxon>
        <taxon>Alphaproteobacteria</taxon>
        <taxon>Hyphomicrobiales</taxon>
        <taxon>Rhizobiaceae</taxon>
        <taxon>Rhizobium/Agrobacterium group</taxon>
        <taxon>Rhizobium</taxon>
        <taxon>Rhizobium johnstonii</taxon>
    </lineage>
</organism>
<dbReference type="KEGG" id="rle:RL0113"/>
<protein>
    <submittedName>
        <fullName evidence="1">Uncharacterized protein</fullName>
    </submittedName>
</protein>
<dbReference type="Proteomes" id="UP000006575">
    <property type="component" value="Chromosome"/>
</dbReference>